<dbReference type="EMBL" id="LN609529">
    <property type="protein sequence ID" value="CEF65472.1"/>
    <property type="molecule type" value="Genomic_DNA"/>
</dbReference>
<name>A0A090L6U6_STRRB</name>
<dbReference type="CTD" id="36377836"/>
<dbReference type="RefSeq" id="XP_024504672.1">
    <property type="nucleotide sequence ID" value="XM_024650946.1"/>
</dbReference>
<sequence>MAGHTDKSEYSRENLAGKLKPSKELLQSGVKIYYSSNGCQTYKVVTLSDVFIKENKVYCELHFVDNSGDQNTTIVDIEKLIENSLIEENYLDENKKSRKKYKNETKDGIVTYKYYKIKLEECFEHLDGYPFNSGYISLLKKYLNQISFSYTSPNIASPEKNALLILDHFAKLDNQISPFSDKEYIDTKSIMKYKNDFVDLANKFNKYGPKFTIFYETNTNMYEMDIYISFHNNNPNFGFAIFANAYNVIRFINNIFIEHAKNPNGSVATEFGINRLVGIANLISDNQKYYLQDYVTDFNRF</sequence>
<dbReference type="Proteomes" id="UP000035682">
    <property type="component" value="Unplaced"/>
</dbReference>
<reference evidence="1 2" key="1">
    <citation type="submission" date="2014-09" db="EMBL/GenBank/DDBJ databases">
        <authorList>
            <person name="Martin A.A."/>
        </authorList>
    </citation>
    <scope>NUCLEOTIDE SEQUENCE</scope>
    <source>
        <strain evidence="2">ED321</strain>
        <strain evidence="1">ED321 Heterogonic</strain>
    </source>
</reference>
<dbReference type="WBParaSite" id="SRAE_2000015200.1">
    <property type="protein sequence ID" value="SRAE_2000015200.1"/>
    <property type="gene ID" value="WBGene00260342"/>
</dbReference>
<accession>A0A090L6U6</accession>
<evidence type="ECO:0000313" key="1">
    <source>
        <dbReference type="EMBL" id="CEF65472.1"/>
    </source>
</evidence>
<reference evidence="3" key="2">
    <citation type="submission" date="2020-12" db="UniProtKB">
        <authorList>
            <consortium name="WormBaseParasite"/>
        </authorList>
    </citation>
    <scope>IDENTIFICATION</scope>
</reference>
<evidence type="ECO:0000313" key="4">
    <source>
        <dbReference type="WormBase" id="SRAE_2000015200"/>
    </source>
</evidence>
<protein>
    <submittedName>
        <fullName evidence="1 3">Uncharacterized protein</fullName>
    </submittedName>
</protein>
<evidence type="ECO:0000313" key="3">
    <source>
        <dbReference type="WBParaSite" id="SRAE_2000015200.1"/>
    </source>
</evidence>
<proteinExistence type="predicted"/>
<organism evidence="1">
    <name type="scientific">Strongyloides ratti</name>
    <name type="common">Parasitic roundworm</name>
    <dbReference type="NCBI Taxonomy" id="34506"/>
    <lineage>
        <taxon>Eukaryota</taxon>
        <taxon>Metazoa</taxon>
        <taxon>Ecdysozoa</taxon>
        <taxon>Nematoda</taxon>
        <taxon>Chromadorea</taxon>
        <taxon>Rhabditida</taxon>
        <taxon>Tylenchina</taxon>
        <taxon>Panagrolaimomorpha</taxon>
        <taxon>Strongyloidoidea</taxon>
        <taxon>Strongyloididae</taxon>
        <taxon>Strongyloides</taxon>
    </lineage>
</organism>
<gene>
    <name evidence="1 3 4" type="ORF">SRAE_2000015200</name>
</gene>
<dbReference type="AlphaFoldDB" id="A0A090L6U6"/>
<dbReference type="GeneID" id="36377836"/>
<evidence type="ECO:0000313" key="2">
    <source>
        <dbReference type="Proteomes" id="UP000035682"/>
    </source>
</evidence>
<dbReference type="WormBase" id="SRAE_2000015200">
    <property type="protein sequence ID" value="SRP10594"/>
    <property type="gene ID" value="WBGene00260342"/>
</dbReference>
<keyword evidence="2" id="KW-1185">Reference proteome</keyword>